<gene>
    <name evidence="2" type="ORF">G3T36_14775</name>
</gene>
<sequence>MNRLAAAISPYLRSHADNPVDWFPWGAEAFAEAERRDLPVLISIGYATCHWCHVMARESFSDPVLAAYLNERFVAIKVDREEHPEVDASYLSAASAFTGNLGWPLTVFTTTRGRAFFAGTYFPPEPVGDRASFHQVLEAVSDAWSTRRAEVEDNAAKVVEAIRAASTAATTGSDLPSGAVLDGAIEQLARFEDAEFGGFGGAPKFPIAPALRFLLARANGEELAVRTLERMASSPLRDPVEGGFFRYATRRDWGDPHYERMLYDNALLLDAYTRAWQLSGAGWASDTAEGIAEFLLTVMRREGGGFASAQDSESVIDGVRVEGRYYSLSAAERRMLEPPPVDGKVLTGWNGLAIGALARAGFAFDRPDWTAAARRAADYLLERHRRPDGTLLRASLDDRLSDALATLEDYGGLAGGLLALATTTGSPDYALAARDLVDLALAAGPVGEEPFGVPGGPDPVLESNGMAIRVDPSEGAYPSGLTSAASAAHTVYLLTGERRYERAAREGMRVVAAQAVENPTAFGGALELMSALADEHQQLVVVTEGEDVFGLVAAVRRRPGGLVAVVTDEQARSLAAEGFDLFEGRVAVDAHPTAYACRDFVCRMPLQDPAALG</sequence>
<evidence type="ECO:0000313" key="3">
    <source>
        <dbReference type="Proteomes" id="UP000474967"/>
    </source>
</evidence>
<reference evidence="2 3" key="1">
    <citation type="journal article" date="2014" name="J. Microbiol.">
        <title>Diaminobutyricibacter tongyongensis gen. nov., sp. nov. and Homoserinibacter gongjuensis gen. nov., sp. nov. belong to the family Microbacteriaceae.</title>
        <authorList>
            <person name="Kim S.J."/>
            <person name="Ahn J.H."/>
            <person name="Weon H.Y."/>
            <person name="Hamada M."/>
            <person name="Suzuki K."/>
            <person name="Kwon S.W."/>
        </authorList>
    </citation>
    <scope>NUCLEOTIDE SEQUENCE [LARGE SCALE GENOMIC DNA]</scope>
    <source>
        <strain evidence="2 3">NBRC 108724</strain>
    </source>
</reference>
<dbReference type="AlphaFoldDB" id="A0A6L9Y0S8"/>
<dbReference type="InterPro" id="IPR036249">
    <property type="entry name" value="Thioredoxin-like_sf"/>
</dbReference>
<dbReference type="InterPro" id="IPR004879">
    <property type="entry name" value="Ssp411-like_TRX"/>
</dbReference>
<dbReference type="SUPFAM" id="SSF48208">
    <property type="entry name" value="Six-hairpin glycosidases"/>
    <property type="match status" value="1"/>
</dbReference>
<dbReference type="SUPFAM" id="SSF52833">
    <property type="entry name" value="Thioredoxin-like"/>
    <property type="match status" value="1"/>
</dbReference>
<dbReference type="InterPro" id="IPR024705">
    <property type="entry name" value="Ssp411"/>
</dbReference>
<dbReference type="PANTHER" id="PTHR42899:SF1">
    <property type="entry name" value="SPERMATOGENESIS-ASSOCIATED PROTEIN 20"/>
    <property type="match status" value="1"/>
</dbReference>
<feature type="domain" description="Spermatogenesis-associated protein 20-like TRX" evidence="1">
    <location>
        <begin position="2"/>
        <end position="162"/>
    </location>
</feature>
<evidence type="ECO:0000259" key="1">
    <source>
        <dbReference type="Pfam" id="PF03190"/>
    </source>
</evidence>
<accession>A0A6L9Y0S8</accession>
<dbReference type="InterPro" id="IPR008928">
    <property type="entry name" value="6-hairpin_glycosidase_sf"/>
</dbReference>
<dbReference type="RefSeq" id="WP_163290576.1">
    <property type="nucleotide sequence ID" value="NZ_JAAGWY010000003.1"/>
</dbReference>
<dbReference type="Gene3D" id="3.40.30.10">
    <property type="entry name" value="Glutaredoxin"/>
    <property type="match status" value="1"/>
</dbReference>
<proteinExistence type="predicted"/>
<keyword evidence="3" id="KW-1185">Reference proteome</keyword>
<comment type="caution">
    <text evidence="2">The sequence shown here is derived from an EMBL/GenBank/DDBJ whole genome shotgun (WGS) entry which is preliminary data.</text>
</comment>
<protein>
    <submittedName>
        <fullName evidence="2">Thioredoxin domain-containing protein</fullName>
    </submittedName>
</protein>
<organism evidence="2 3">
    <name type="scientific">Leifsonia tongyongensis</name>
    <dbReference type="NCBI Taxonomy" id="1268043"/>
    <lineage>
        <taxon>Bacteria</taxon>
        <taxon>Bacillati</taxon>
        <taxon>Actinomycetota</taxon>
        <taxon>Actinomycetes</taxon>
        <taxon>Micrococcales</taxon>
        <taxon>Microbacteriaceae</taxon>
        <taxon>Leifsonia</taxon>
    </lineage>
</organism>
<dbReference type="GO" id="GO:0005975">
    <property type="term" value="P:carbohydrate metabolic process"/>
    <property type="evidence" value="ECO:0007669"/>
    <property type="project" value="InterPro"/>
</dbReference>
<dbReference type="PANTHER" id="PTHR42899">
    <property type="entry name" value="SPERMATOGENESIS-ASSOCIATED PROTEIN 20"/>
    <property type="match status" value="1"/>
</dbReference>
<dbReference type="Pfam" id="PF03190">
    <property type="entry name" value="Thioredox_DsbH"/>
    <property type="match status" value="1"/>
</dbReference>
<name>A0A6L9Y0S8_9MICO</name>
<evidence type="ECO:0000313" key="2">
    <source>
        <dbReference type="EMBL" id="NEN07125.1"/>
    </source>
</evidence>
<dbReference type="CDD" id="cd02955">
    <property type="entry name" value="SSP411"/>
    <property type="match status" value="1"/>
</dbReference>
<dbReference type="Proteomes" id="UP000474967">
    <property type="component" value="Unassembled WGS sequence"/>
</dbReference>
<dbReference type="EMBL" id="JAAGWY010000003">
    <property type="protein sequence ID" value="NEN07125.1"/>
    <property type="molecule type" value="Genomic_DNA"/>
</dbReference>
<dbReference type="PIRSF" id="PIRSF006402">
    <property type="entry name" value="UCP006402_thioredoxin"/>
    <property type="match status" value="1"/>
</dbReference>